<evidence type="ECO:0000313" key="1">
    <source>
        <dbReference type="EMBL" id="SDM66971.1"/>
    </source>
</evidence>
<dbReference type="PANTHER" id="PTHR32432:SF3">
    <property type="entry name" value="ETHANOLAMINE UTILIZATION PROTEIN EUTJ"/>
    <property type="match status" value="1"/>
</dbReference>
<dbReference type="AlphaFoldDB" id="A0A1G9V406"/>
<evidence type="ECO:0000313" key="2">
    <source>
        <dbReference type="Proteomes" id="UP000199182"/>
    </source>
</evidence>
<dbReference type="STRING" id="258515.SAMN05192585_10348"/>
<dbReference type="SUPFAM" id="SSF53067">
    <property type="entry name" value="Actin-like ATPase domain"/>
    <property type="match status" value="1"/>
</dbReference>
<dbReference type="InterPro" id="IPR050696">
    <property type="entry name" value="FtsA/MreB"/>
</dbReference>
<protein>
    <submittedName>
        <fullName evidence="1">Tfp pilus assembly protein, ATPase PilM</fullName>
    </submittedName>
</protein>
<dbReference type="Pfam" id="PF11104">
    <property type="entry name" value="PilM_2"/>
    <property type="match status" value="1"/>
</dbReference>
<proteinExistence type="predicted"/>
<accession>A0A1G9V406</accession>
<keyword evidence="2" id="KW-1185">Reference proteome</keyword>
<dbReference type="CDD" id="cd24049">
    <property type="entry name" value="ASKHA_NBD_PilM"/>
    <property type="match status" value="1"/>
</dbReference>
<sequence>MISVDIGNSFIKIVNGEAKKGGVTVSKAVMVPTPAGFVSDGNLLNLQQLSETLLQTIKASGISSHTICFTVGSTEILHRELIVPKGDPKRMILVVQNEMFQHLSGADQYSIDYLFNDTPVEDNPLMQRVNASGMPKKMATQYLTLTNALHLKPDSLQMHPSAVAKLLKSASVNGAAVAQKSFIVCDIGTSLMHLYLYSGNKLIFSRCIKNAFPEFLRSLLMLDGFDTPEQIAQNVDLSPAALAENTKLSFPAGLFISSLSEEIQRMIQFSLSRRLNSPVEEIYLCGGVGSFKGLAANLSAQLDLPAAVVDRLSTVSGALTENLSLYINAVAAIAEP</sequence>
<dbReference type="EMBL" id="FNID01000003">
    <property type="protein sequence ID" value="SDM66971.1"/>
    <property type="molecule type" value="Genomic_DNA"/>
</dbReference>
<dbReference type="RefSeq" id="WP_092637767.1">
    <property type="nucleotide sequence ID" value="NZ_FNID01000003.1"/>
</dbReference>
<dbReference type="InterPro" id="IPR005883">
    <property type="entry name" value="PilM"/>
</dbReference>
<reference evidence="1 2" key="1">
    <citation type="submission" date="2016-10" db="EMBL/GenBank/DDBJ databases">
        <authorList>
            <person name="de Groot N.N."/>
        </authorList>
    </citation>
    <scope>NUCLEOTIDE SEQUENCE [LARGE SCALE GENOMIC DNA]</scope>
    <source>
        <strain evidence="1 2">CGMCC 1.5012</strain>
    </source>
</reference>
<organism evidence="1 2">
    <name type="scientific">Acetanaerobacterium elongatum</name>
    <dbReference type="NCBI Taxonomy" id="258515"/>
    <lineage>
        <taxon>Bacteria</taxon>
        <taxon>Bacillati</taxon>
        <taxon>Bacillota</taxon>
        <taxon>Clostridia</taxon>
        <taxon>Eubacteriales</taxon>
        <taxon>Oscillospiraceae</taxon>
        <taxon>Acetanaerobacterium</taxon>
    </lineage>
</organism>
<dbReference type="Gene3D" id="3.30.1490.300">
    <property type="match status" value="1"/>
</dbReference>
<name>A0A1G9V406_9FIRM</name>
<dbReference type="OrthoDB" id="92589at2"/>
<dbReference type="Gene3D" id="3.30.420.40">
    <property type="match status" value="2"/>
</dbReference>
<dbReference type="PANTHER" id="PTHR32432">
    <property type="entry name" value="CELL DIVISION PROTEIN FTSA-RELATED"/>
    <property type="match status" value="1"/>
</dbReference>
<dbReference type="InterPro" id="IPR043129">
    <property type="entry name" value="ATPase_NBD"/>
</dbReference>
<dbReference type="Proteomes" id="UP000199182">
    <property type="component" value="Unassembled WGS sequence"/>
</dbReference>
<gene>
    <name evidence="1" type="ORF">SAMN05192585_10348</name>
</gene>